<gene>
    <name evidence="1" type="ORF">FHOMOCKG_00022</name>
</gene>
<name>A0A9E9A8G9_9CAUD</name>
<accession>A0A9E9A8G9</accession>
<organism evidence="1 2">
    <name type="scientific">Methanophagales virus GBV302</name>
    <dbReference type="NCBI Taxonomy" id="2999281"/>
    <lineage>
        <taxon>Viruses</taxon>
        <taxon>Duplodnaviria</taxon>
        <taxon>Heunggongvirae</taxon>
        <taxon>Uroviricota</taxon>
        <taxon>Caudoviricetes</taxon>
        <taxon>Nakonvirales</taxon>
        <taxon>Ekchuahviridae</taxon>
        <taxon>Kukulkanvirus</taxon>
        <taxon>Kukulkanvirus mexicoense</taxon>
    </lineage>
</organism>
<keyword evidence="2" id="KW-1185">Reference proteome</keyword>
<dbReference type="EMBL" id="OP880253">
    <property type="protein sequence ID" value="WAE39550.1"/>
    <property type="molecule type" value="Genomic_DNA"/>
</dbReference>
<evidence type="ECO:0000313" key="1">
    <source>
        <dbReference type="EMBL" id="WAE39550.1"/>
    </source>
</evidence>
<protein>
    <submittedName>
        <fullName evidence="1">Uncharacterized protein</fullName>
    </submittedName>
</protein>
<proteinExistence type="predicted"/>
<sequence length="165" mass="19375">MRLIPFFSRSLRFFFARDSPSLEIVDKTYLPYSFRFLGRVYYYRRKLTINNVSLPLTFCIEDKKIMLILNKDYSIVSIPVSKICALKRIKFVLHSTYNNKIYNNIINITNNNKLYKAGNGELHISPPLTGMVVFYDEDENEEEIIEVGTGMLSIYSPDEILQKYM</sequence>
<evidence type="ECO:0000313" key="2">
    <source>
        <dbReference type="Proteomes" id="UP001156237"/>
    </source>
</evidence>
<reference evidence="1 2" key="1">
    <citation type="submission" date="2022-10" db="EMBL/GenBank/DDBJ databases">
        <title>Evolutionary Diversification of Methanotrophic Ca. Methanophagales (ANME-1) and Their Expansive Virome.</title>
        <authorList>
            <person name="Laso-Perez R."/>
            <person name="Wu F."/>
            <person name="Cremiere A."/>
            <person name="Speth D.R."/>
            <person name="Magyar J.S."/>
            <person name="Krupovic M."/>
            <person name="Orphan V.J."/>
        </authorList>
    </citation>
    <scope>NUCLEOTIDE SEQUENCE [LARGE SCALE GENOMIC DNA]</scope>
</reference>
<dbReference type="Proteomes" id="UP001156237">
    <property type="component" value="Segment"/>
</dbReference>